<proteinExistence type="predicted"/>
<evidence type="ECO:0000256" key="1">
    <source>
        <dbReference type="SAM" id="MobiDB-lite"/>
    </source>
</evidence>
<feature type="compositionally biased region" description="Acidic residues" evidence="1">
    <location>
        <begin position="74"/>
        <end position="87"/>
    </location>
</feature>
<dbReference type="EMBL" id="NHYD01001911">
    <property type="protein sequence ID" value="PPQ89292.1"/>
    <property type="molecule type" value="Genomic_DNA"/>
</dbReference>
<dbReference type="InParanoid" id="A0A409XEU1"/>
<protein>
    <submittedName>
        <fullName evidence="2">Uncharacterized protein</fullName>
    </submittedName>
</protein>
<evidence type="ECO:0000313" key="2">
    <source>
        <dbReference type="EMBL" id="PPQ89292.1"/>
    </source>
</evidence>
<sequence length="95" mass="10139">MFTCATALSRARSQKHSITFSALRPPSQSVSYKTQTGCTFDVVPSTVRRWAFEALRGSTPSPGTRGGRGLGDPVNDDDADDADDAGVDEVKCKCL</sequence>
<organism evidence="2 3">
    <name type="scientific">Psilocybe cyanescens</name>
    <dbReference type="NCBI Taxonomy" id="93625"/>
    <lineage>
        <taxon>Eukaryota</taxon>
        <taxon>Fungi</taxon>
        <taxon>Dikarya</taxon>
        <taxon>Basidiomycota</taxon>
        <taxon>Agaricomycotina</taxon>
        <taxon>Agaricomycetes</taxon>
        <taxon>Agaricomycetidae</taxon>
        <taxon>Agaricales</taxon>
        <taxon>Agaricineae</taxon>
        <taxon>Strophariaceae</taxon>
        <taxon>Psilocybe</taxon>
    </lineage>
</organism>
<accession>A0A409XEU1</accession>
<gene>
    <name evidence="2" type="ORF">CVT25_000885</name>
</gene>
<feature type="region of interest" description="Disordered" evidence="1">
    <location>
        <begin position="55"/>
        <end position="87"/>
    </location>
</feature>
<dbReference type="AlphaFoldDB" id="A0A409XEU1"/>
<keyword evidence="3" id="KW-1185">Reference proteome</keyword>
<name>A0A409XEU1_PSICY</name>
<evidence type="ECO:0000313" key="3">
    <source>
        <dbReference type="Proteomes" id="UP000283269"/>
    </source>
</evidence>
<comment type="caution">
    <text evidence="2">The sequence shown here is derived from an EMBL/GenBank/DDBJ whole genome shotgun (WGS) entry which is preliminary data.</text>
</comment>
<dbReference type="Proteomes" id="UP000283269">
    <property type="component" value="Unassembled WGS sequence"/>
</dbReference>
<reference evidence="2 3" key="1">
    <citation type="journal article" date="2018" name="Evol. Lett.">
        <title>Horizontal gene cluster transfer increased hallucinogenic mushroom diversity.</title>
        <authorList>
            <person name="Reynolds H.T."/>
            <person name="Vijayakumar V."/>
            <person name="Gluck-Thaler E."/>
            <person name="Korotkin H.B."/>
            <person name="Matheny P.B."/>
            <person name="Slot J.C."/>
        </authorList>
    </citation>
    <scope>NUCLEOTIDE SEQUENCE [LARGE SCALE GENOMIC DNA]</scope>
    <source>
        <strain evidence="2 3">2631</strain>
    </source>
</reference>